<keyword evidence="3" id="KW-1185">Reference proteome</keyword>
<dbReference type="EMBL" id="BFAD01000003">
    <property type="protein sequence ID" value="GBE80358.1"/>
    <property type="molecule type" value="Genomic_DNA"/>
</dbReference>
<feature type="compositionally biased region" description="Low complexity" evidence="1">
    <location>
        <begin position="24"/>
        <end position="34"/>
    </location>
</feature>
<dbReference type="GeneID" id="38777275"/>
<sequence>MPPQPVGAAEAASSTGKCALRSATPATPTIPTNPKPDLIIPMTVKVKMIDDAVKVLQKHKLVDEGSPELQSLVTGLGKLAQIATKASVMVDIITAFAHYASMLTVEEAASRIVEQVVHRTYQAFDRLEETATQLDQIETQYKVHADTTGHLLKKLAEEHKKLGERTVQLEEAAKKMLQA</sequence>
<gene>
    <name evidence="2" type="ORF">SCP_0300730</name>
</gene>
<evidence type="ECO:0000313" key="2">
    <source>
        <dbReference type="EMBL" id="GBE80358.1"/>
    </source>
</evidence>
<dbReference type="Proteomes" id="UP000287166">
    <property type="component" value="Unassembled WGS sequence"/>
</dbReference>
<evidence type="ECO:0000313" key="3">
    <source>
        <dbReference type="Proteomes" id="UP000287166"/>
    </source>
</evidence>
<dbReference type="AlphaFoldDB" id="A0A401GDU0"/>
<comment type="caution">
    <text evidence="2">The sequence shown here is derived from an EMBL/GenBank/DDBJ whole genome shotgun (WGS) entry which is preliminary data.</text>
</comment>
<dbReference type="InParanoid" id="A0A401GDU0"/>
<reference evidence="2 3" key="1">
    <citation type="journal article" date="2018" name="Sci. Rep.">
        <title>Genome sequence of the cauliflower mushroom Sparassis crispa (Hanabiratake) and its association with beneficial usage.</title>
        <authorList>
            <person name="Kiyama R."/>
            <person name="Furutani Y."/>
            <person name="Kawaguchi K."/>
            <person name="Nakanishi T."/>
        </authorList>
    </citation>
    <scope>NUCLEOTIDE SEQUENCE [LARGE SCALE GENOMIC DNA]</scope>
</reference>
<dbReference type="RefSeq" id="XP_027611271.1">
    <property type="nucleotide sequence ID" value="XM_027755470.1"/>
</dbReference>
<feature type="region of interest" description="Disordered" evidence="1">
    <location>
        <begin position="1"/>
        <end position="34"/>
    </location>
</feature>
<organism evidence="2 3">
    <name type="scientific">Sparassis crispa</name>
    <dbReference type="NCBI Taxonomy" id="139825"/>
    <lineage>
        <taxon>Eukaryota</taxon>
        <taxon>Fungi</taxon>
        <taxon>Dikarya</taxon>
        <taxon>Basidiomycota</taxon>
        <taxon>Agaricomycotina</taxon>
        <taxon>Agaricomycetes</taxon>
        <taxon>Polyporales</taxon>
        <taxon>Sparassidaceae</taxon>
        <taxon>Sparassis</taxon>
    </lineage>
</organism>
<proteinExistence type="predicted"/>
<accession>A0A401GDU0</accession>
<evidence type="ECO:0000256" key="1">
    <source>
        <dbReference type="SAM" id="MobiDB-lite"/>
    </source>
</evidence>
<protein>
    <submittedName>
        <fullName evidence="2">Uncharacterized protein</fullName>
    </submittedName>
</protein>
<name>A0A401GDU0_9APHY</name>